<name>A0A916J2Z0_9PROT</name>
<protein>
    <recommendedName>
        <fullName evidence="3">HD/PDEase domain-containing protein</fullName>
    </recommendedName>
</protein>
<evidence type="ECO:0000313" key="2">
    <source>
        <dbReference type="Proteomes" id="UP000742786"/>
    </source>
</evidence>
<evidence type="ECO:0008006" key="3">
    <source>
        <dbReference type="Google" id="ProtNLM"/>
    </source>
</evidence>
<organism evidence="1 2">
    <name type="scientific">Georgfuchsia toluolica</name>
    <dbReference type="NCBI Taxonomy" id="424218"/>
    <lineage>
        <taxon>Bacteria</taxon>
        <taxon>Pseudomonadati</taxon>
        <taxon>Pseudomonadota</taxon>
        <taxon>Betaproteobacteria</taxon>
        <taxon>Nitrosomonadales</taxon>
        <taxon>Sterolibacteriaceae</taxon>
        <taxon>Georgfuchsia</taxon>
    </lineage>
</organism>
<evidence type="ECO:0000313" key="1">
    <source>
        <dbReference type="EMBL" id="CAG4882873.1"/>
    </source>
</evidence>
<comment type="caution">
    <text evidence="1">The sequence shown here is derived from an EMBL/GenBank/DDBJ whole genome shotgun (WGS) entry which is preliminary data.</text>
</comment>
<proteinExistence type="predicted"/>
<reference evidence="1" key="1">
    <citation type="submission" date="2021-04" db="EMBL/GenBank/DDBJ databases">
        <authorList>
            <person name="Hornung B."/>
        </authorList>
    </citation>
    <scope>NUCLEOTIDE SEQUENCE</scope>
    <source>
        <strain evidence="1">G5G6</strain>
    </source>
</reference>
<keyword evidence="2" id="KW-1185">Reference proteome</keyword>
<dbReference type="AlphaFoldDB" id="A0A916J2Z0"/>
<dbReference type="EMBL" id="CAJQUM010000001">
    <property type="protein sequence ID" value="CAG4882873.1"/>
    <property type="molecule type" value="Genomic_DNA"/>
</dbReference>
<sequence>MQTMFIPRSRADPTGTVDLSSPYQVLAGIKQAMNRFWPDLDQATLACCIDDVARAFRGDYPGLLRCDTYYHDLRHALDTGLAMARLFDGHAKATRTSGGTVIDAEHALLGVMLALCHDIGLLRRENEAHLQGASLTPVHERRGVGFMTTYLAHTPLAHLAQKAELIMVTRLDYQIPYDLPPIDFAIACLLGTADLMGQLADRSYLEKCRKFLFIEFSAIGLAGGSDQAYPTPEILLQKTPAYYTGLLRQRIHDEYGDADRFMAAHFDGNCPYASSIERNFNYLQKVLSDEDFTRLRRRPERVIDARYSITA</sequence>
<dbReference type="Proteomes" id="UP000742786">
    <property type="component" value="Unassembled WGS sequence"/>
</dbReference>
<gene>
    <name evidence="1" type="ORF">GTOL_10755</name>
</gene>
<accession>A0A916J2Z0</accession>